<dbReference type="InterPro" id="IPR025391">
    <property type="entry name" value="DUF4123"/>
</dbReference>
<gene>
    <name evidence="2" type="ORF">VSVS05_04412</name>
</gene>
<dbReference type="Proteomes" id="UP000092528">
    <property type="component" value="Plasmid pVS127"/>
</dbReference>
<accession>A0A1C7FID6</accession>
<evidence type="ECO:0000313" key="3">
    <source>
        <dbReference type="Proteomes" id="UP000092528"/>
    </source>
</evidence>
<dbReference type="RefSeq" id="WP_065546913.1">
    <property type="nucleotide sequence ID" value="NZ_CP016416.1"/>
</dbReference>
<evidence type="ECO:0000259" key="1">
    <source>
        <dbReference type="Pfam" id="PF13503"/>
    </source>
</evidence>
<keyword evidence="3" id="KW-1185">Reference proteome</keyword>
<dbReference type="AlphaFoldDB" id="A0A1C7FID6"/>
<geneLocation type="plasmid" evidence="3">
    <name>pvs127</name>
</geneLocation>
<protein>
    <recommendedName>
        <fullName evidence="1">DUF4123 domain-containing protein</fullName>
    </recommendedName>
</protein>
<dbReference type="EMBL" id="CP016416">
    <property type="protein sequence ID" value="ANU39447.1"/>
    <property type="molecule type" value="Genomic_DNA"/>
</dbReference>
<sequence>MKAISTYAVIDRAIESSIIDTCELFDCEYWCLFPEPVDEEFAQLAPYLVKSNDALNEWLLPKALPWGFFFESSEAPNVLRGHLRTLLDVEVEETKQRLFLRFYDPRVLWSLLNALEPLRLNHFLGPMHSIKTVFPNQTQSDFEQLVSYRPFGYVTYRPFPLSQMQYQQVLEQCRRNLITEVAQQLKHDSETFSEQLVHHLIDWDIAQPKQIKCIAALCLEQKVTEWAQFPEQWRQFLSHTEFPTDYRVNSLLHEVRSAYVL</sequence>
<reference evidence="2 3" key="1">
    <citation type="submission" date="2016-07" db="EMBL/GenBank/DDBJ databases">
        <title>Genome sequencing of Vibrio scophthalmi strain VS-05, an isolated from Paralichthys olivaceus.</title>
        <authorList>
            <person name="Han H.-J."/>
        </authorList>
    </citation>
    <scope>NUCLEOTIDE SEQUENCE [LARGE SCALE GENOMIC DNA]</scope>
    <source>
        <strain evidence="2 3">VS-05</strain>
        <plasmid evidence="3">pvs127</plasmid>
    </source>
</reference>
<dbReference type="Pfam" id="PF13503">
    <property type="entry name" value="DUF4123"/>
    <property type="match status" value="1"/>
</dbReference>
<keyword evidence="2" id="KW-0614">Plasmid</keyword>
<feature type="domain" description="DUF4123" evidence="1">
    <location>
        <begin position="7"/>
        <end position="117"/>
    </location>
</feature>
<organism evidence="2 3">
    <name type="scientific">Vibrio scophthalmi</name>
    <dbReference type="NCBI Taxonomy" id="45658"/>
    <lineage>
        <taxon>Bacteria</taxon>
        <taxon>Pseudomonadati</taxon>
        <taxon>Pseudomonadota</taxon>
        <taxon>Gammaproteobacteria</taxon>
        <taxon>Vibrionales</taxon>
        <taxon>Vibrionaceae</taxon>
        <taxon>Vibrio</taxon>
    </lineage>
</organism>
<evidence type="ECO:0000313" key="2">
    <source>
        <dbReference type="EMBL" id="ANU39447.1"/>
    </source>
</evidence>
<name>A0A1C7FID6_9VIBR</name>
<proteinExistence type="predicted"/>